<reference evidence="2" key="1">
    <citation type="submission" date="2022-08" db="EMBL/GenBank/DDBJ databases">
        <authorList>
            <person name="Gutierrez-Valencia J."/>
        </authorList>
    </citation>
    <scope>NUCLEOTIDE SEQUENCE</scope>
</reference>
<comment type="caution">
    <text evidence="2">The sequence shown here is derived from an EMBL/GenBank/DDBJ whole genome shotgun (WGS) entry which is preliminary data.</text>
</comment>
<dbReference type="AlphaFoldDB" id="A0AAV0LDU5"/>
<gene>
    <name evidence="2" type="ORF">LITE_LOCUS23159</name>
</gene>
<accession>A0AAV0LDU5</accession>
<dbReference type="EMBL" id="CAMGYJ010000006">
    <property type="protein sequence ID" value="CAI0431790.1"/>
    <property type="molecule type" value="Genomic_DNA"/>
</dbReference>
<dbReference type="Proteomes" id="UP001154282">
    <property type="component" value="Unassembled WGS sequence"/>
</dbReference>
<evidence type="ECO:0000313" key="3">
    <source>
        <dbReference type="Proteomes" id="UP001154282"/>
    </source>
</evidence>
<sequence length="146" mass="16416">AARFRAGSSSNSTSQGLPTTRPAGAQRLRRHTGGPPLRPDLRPRPRRPLRLDSQPLLLRTRRRAEGRQGSAGGPELLARQQGGEEEDPPHPPQLDLLSRRRRRDEIHQLRHLPRGIHGRGRVPGAPAVRPWLPRGLHRHLARLPFV</sequence>
<keyword evidence="3" id="KW-1185">Reference proteome</keyword>
<evidence type="ECO:0000313" key="2">
    <source>
        <dbReference type="EMBL" id="CAI0431790.1"/>
    </source>
</evidence>
<feature type="non-terminal residue" evidence="2">
    <location>
        <position position="1"/>
    </location>
</feature>
<feature type="compositionally biased region" description="Polar residues" evidence="1">
    <location>
        <begin position="7"/>
        <end position="18"/>
    </location>
</feature>
<protein>
    <submittedName>
        <fullName evidence="2">Uncharacterized protein</fullName>
    </submittedName>
</protein>
<organism evidence="2 3">
    <name type="scientific">Linum tenue</name>
    <dbReference type="NCBI Taxonomy" id="586396"/>
    <lineage>
        <taxon>Eukaryota</taxon>
        <taxon>Viridiplantae</taxon>
        <taxon>Streptophyta</taxon>
        <taxon>Embryophyta</taxon>
        <taxon>Tracheophyta</taxon>
        <taxon>Spermatophyta</taxon>
        <taxon>Magnoliopsida</taxon>
        <taxon>eudicotyledons</taxon>
        <taxon>Gunneridae</taxon>
        <taxon>Pentapetalae</taxon>
        <taxon>rosids</taxon>
        <taxon>fabids</taxon>
        <taxon>Malpighiales</taxon>
        <taxon>Linaceae</taxon>
        <taxon>Linum</taxon>
    </lineage>
</organism>
<name>A0AAV0LDU5_9ROSI</name>
<proteinExistence type="predicted"/>
<evidence type="ECO:0000256" key="1">
    <source>
        <dbReference type="SAM" id="MobiDB-lite"/>
    </source>
</evidence>
<feature type="region of interest" description="Disordered" evidence="1">
    <location>
        <begin position="1"/>
        <end position="105"/>
    </location>
</feature>